<evidence type="ECO:0000259" key="1">
    <source>
        <dbReference type="Pfam" id="PF22422"/>
    </source>
</evidence>
<protein>
    <recommendedName>
        <fullName evidence="1">Mannosylglycerate hydrolase MGH1-like glycoside hydrolase domain-containing protein</fullName>
    </recommendedName>
</protein>
<accession>A0ABW2F8H6</accession>
<gene>
    <name evidence="2" type="ORF">ACFQMJ_04670</name>
</gene>
<keyword evidence="3" id="KW-1185">Reference proteome</keyword>
<sequence>MNDLLELYSFNLRKSVAPSNHIGATSLYSVAAPLDGTVMGVKGCYSPPYAAGELALHMRLEADGLPIEDTGNRGKEDCGLLFADAVWRPDRIVRRGTYHWLKESGLYSFKVVSELVPLTGAGGFVLTVRVTNRSGRRMPIRLMPSLQPGRMALVPLGDWNFSPPTGGEPARALDDTGTRWETDAVRLTLLREGEAQEVEAGQEAAFRVAVVLGAAGQEPTLPDRLADWEERTSSAWTRRIRHAEASLPRLETDIPGLEDYYRRSVVSGLICLWEHPEFKIQPLPSVSGIDGGGINSYPWDAAGYVGQMLALLLGPDQSLAYLRFMVEGGIDRHISFAPDGSGHEPFAYSYSLWSFFHFAWSLFVQHGVVEDLYPVLSKVLAVDEERLEHRGELLDYGKQHHLLEMRSSGFEHAVASPNAERAWCYDRLADLAEHLGLNEASRWREKAARIRKAIAEELWDEEAGWFRSLYPDGHKEVIYSIQAYDALRMGACTPEMEAALLSHLRDGAFLGSCGVSSISAEDELHYELNDPDWSGSGSFAGEGAILAQTLWGAGHSGLAWDVYRRHFWMGAHLPYFPQEHYCDRPMAPAHKRANNIAGMSGAQAVVFGMAGIQPQLDGSLHVFPQPPEEGNVSLLGYLFRGRRIDVHMRPGFCSVSCDGRTIYEGAPDLVTIDGGSAT</sequence>
<dbReference type="InterPro" id="IPR054491">
    <property type="entry name" value="MGH1-like_GH"/>
</dbReference>
<dbReference type="EMBL" id="JBHTAI010000002">
    <property type="protein sequence ID" value="MFC7147822.1"/>
    <property type="molecule type" value="Genomic_DNA"/>
</dbReference>
<feature type="domain" description="Mannosylglycerate hydrolase MGH1-like glycoside hydrolase" evidence="1">
    <location>
        <begin position="410"/>
        <end position="523"/>
    </location>
</feature>
<name>A0ABW2F8H6_9BACL</name>
<dbReference type="InterPro" id="IPR008928">
    <property type="entry name" value="6-hairpin_glycosidase_sf"/>
</dbReference>
<dbReference type="Pfam" id="PF22422">
    <property type="entry name" value="MGH1-like_GH"/>
    <property type="match status" value="1"/>
</dbReference>
<evidence type="ECO:0000313" key="2">
    <source>
        <dbReference type="EMBL" id="MFC7147822.1"/>
    </source>
</evidence>
<dbReference type="Proteomes" id="UP001596378">
    <property type="component" value="Unassembled WGS sequence"/>
</dbReference>
<dbReference type="InterPro" id="IPR012341">
    <property type="entry name" value="6hp_glycosidase-like_sf"/>
</dbReference>
<dbReference type="Gene3D" id="1.50.10.10">
    <property type="match status" value="1"/>
</dbReference>
<proteinExistence type="predicted"/>
<dbReference type="SUPFAM" id="SSF48208">
    <property type="entry name" value="Six-hairpin glycosidases"/>
    <property type="match status" value="1"/>
</dbReference>
<dbReference type="RefSeq" id="WP_378048013.1">
    <property type="nucleotide sequence ID" value="NZ_JBHMDN010000016.1"/>
</dbReference>
<organism evidence="2 3">
    <name type="scientific">Cohnella cellulosilytica</name>
    <dbReference type="NCBI Taxonomy" id="986710"/>
    <lineage>
        <taxon>Bacteria</taxon>
        <taxon>Bacillati</taxon>
        <taxon>Bacillota</taxon>
        <taxon>Bacilli</taxon>
        <taxon>Bacillales</taxon>
        <taxon>Paenibacillaceae</taxon>
        <taxon>Cohnella</taxon>
    </lineage>
</organism>
<comment type="caution">
    <text evidence="2">The sequence shown here is derived from an EMBL/GenBank/DDBJ whole genome shotgun (WGS) entry which is preliminary data.</text>
</comment>
<reference evidence="3" key="1">
    <citation type="journal article" date="2019" name="Int. J. Syst. Evol. Microbiol.">
        <title>The Global Catalogue of Microorganisms (GCM) 10K type strain sequencing project: providing services to taxonomists for standard genome sequencing and annotation.</title>
        <authorList>
            <consortium name="The Broad Institute Genomics Platform"/>
            <consortium name="The Broad Institute Genome Sequencing Center for Infectious Disease"/>
            <person name="Wu L."/>
            <person name="Ma J."/>
        </authorList>
    </citation>
    <scope>NUCLEOTIDE SEQUENCE [LARGE SCALE GENOMIC DNA]</scope>
    <source>
        <strain evidence="3">KCTC 12907</strain>
    </source>
</reference>
<evidence type="ECO:0000313" key="3">
    <source>
        <dbReference type="Proteomes" id="UP001596378"/>
    </source>
</evidence>